<dbReference type="GO" id="GO:0140359">
    <property type="term" value="F:ABC-type transporter activity"/>
    <property type="evidence" value="ECO:0007669"/>
    <property type="project" value="InterPro"/>
</dbReference>
<keyword evidence="5" id="KW-0046">Antibiotic resistance</keyword>
<dbReference type="GO" id="GO:0043190">
    <property type="term" value="C:ATP-binding cassette (ABC) transporter complex"/>
    <property type="evidence" value="ECO:0007669"/>
    <property type="project" value="InterPro"/>
</dbReference>
<keyword evidence="2 6" id="KW-0812">Transmembrane</keyword>
<feature type="transmembrane region" description="Helical" evidence="6">
    <location>
        <begin position="117"/>
        <end position="140"/>
    </location>
</feature>
<evidence type="ECO:0000256" key="4">
    <source>
        <dbReference type="ARBA" id="ARBA00023136"/>
    </source>
</evidence>
<dbReference type="GeneID" id="95350621"/>
<keyword evidence="4 6" id="KW-0472">Membrane</keyword>
<dbReference type="Pfam" id="PF01061">
    <property type="entry name" value="ABC2_membrane"/>
    <property type="match status" value="1"/>
</dbReference>
<organism evidence="8 9">
    <name type="scientific">Kitasatospora indigofera</name>
    <dbReference type="NCBI Taxonomy" id="67307"/>
    <lineage>
        <taxon>Bacteria</taxon>
        <taxon>Bacillati</taxon>
        <taxon>Actinomycetota</taxon>
        <taxon>Actinomycetes</taxon>
        <taxon>Kitasatosporales</taxon>
        <taxon>Streptomycetaceae</taxon>
        <taxon>Kitasatospora</taxon>
    </lineage>
</organism>
<comment type="subcellular location">
    <subcellularLocation>
        <location evidence="1">Membrane</location>
        <topology evidence="1">Multi-pass membrane protein</topology>
    </subcellularLocation>
</comment>
<name>A0A919FAN1_9ACTN</name>
<feature type="transmembrane region" description="Helical" evidence="6">
    <location>
        <begin position="63"/>
        <end position="83"/>
    </location>
</feature>
<feature type="transmembrane region" description="Helical" evidence="6">
    <location>
        <begin position="146"/>
        <end position="171"/>
    </location>
</feature>
<dbReference type="PANTHER" id="PTHR43229:SF6">
    <property type="entry name" value="ABC-TYPE MULTIDRUG TRANSPORT SYSTEM, PERMEASE COMPONENT"/>
    <property type="match status" value="1"/>
</dbReference>
<feature type="transmembrane region" description="Helical" evidence="6">
    <location>
        <begin position="183"/>
        <end position="200"/>
    </location>
</feature>
<gene>
    <name evidence="8" type="ORF">GCM10018781_00620</name>
</gene>
<evidence type="ECO:0000259" key="7">
    <source>
        <dbReference type="Pfam" id="PF01061"/>
    </source>
</evidence>
<evidence type="ECO:0000256" key="6">
    <source>
        <dbReference type="SAM" id="Phobius"/>
    </source>
</evidence>
<accession>A0A919FAN1</accession>
<feature type="domain" description="ABC-2 type transporter transmembrane" evidence="7">
    <location>
        <begin position="54"/>
        <end position="223"/>
    </location>
</feature>
<dbReference type="RefSeq" id="WP_190208687.1">
    <property type="nucleotide sequence ID" value="NZ_BNBO01000001.1"/>
</dbReference>
<protein>
    <submittedName>
        <fullName evidence="8">ABC transporter</fullName>
    </submittedName>
</protein>
<keyword evidence="3 6" id="KW-1133">Transmembrane helix</keyword>
<dbReference type="InterPro" id="IPR013525">
    <property type="entry name" value="ABC2_TM"/>
</dbReference>
<evidence type="ECO:0000313" key="8">
    <source>
        <dbReference type="EMBL" id="GHH58738.1"/>
    </source>
</evidence>
<dbReference type="PANTHER" id="PTHR43229">
    <property type="entry name" value="NODULATION PROTEIN J"/>
    <property type="match status" value="1"/>
</dbReference>
<evidence type="ECO:0000256" key="5">
    <source>
        <dbReference type="ARBA" id="ARBA00023251"/>
    </source>
</evidence>
<sequence length="267" mass="27577">MPVAWATLRRTWTMTGRAYPWSYAVGCLLTGILTIGLSYLALHAVGGGTVAADFTARTGGADYLGYIAIGAGAFMFTVRMLLWSSKALITEQRQGTLGALLVAPAGRLPYLLGFTGFALANTVVEVGLLGGFAALLGITLPACQPLAALAGVLALAFAVFALSVVLGALMIVAGEAHISQNTVFLAVSLLCGITFPNSYLPEPARLLAETLPVTSAMDVLRGALSHGAGLADLAPRLLTCLALGAGYLLLGLLVLPGAERRAIERSY</sequence>
<dbReference type="GO" id="GO:0046677">
    <property type="term" value="P:response to antibiotic"/>
    <property type="evidence" value="ECO:0007669"/>
    <property type="project" value="UniProtKB-KW"/>
</dbReference>
<dbReference type="AlphaFoldDB" id="A0A919FAN1"/>
<keyword evidence="9" id="KW-1185">Reference proteome</keyword>
<reference evidence="8" key="1">
    <citation type="journal article" date="2014" name="Int. J. Syst. Evol. Microbiol.">
        <title>Complete genome sequence of Corynebacterium casei LMG S-19264T (=DSM 44701T), isolated from a smear-ripened cheese.</title>
        <authorList>
            <consortium name="US DOE Joint Genome Institute (JGI-PGF)"/>
            <person name="Walter F."/>
            <person name="Albersmeier A."/>
            <person name="Kalinowski J."/>
            <person name="Ruckert C."/>
        </authorList>
    </citation>
    <scope>NUCLEOTIDE SEQUENCE</scope>
    <source>
        <strain evidence="8">JCM 4646</strain>
    </source>
</reference>
<feature type="transmembrane region" description="Helical" evidence="6">
    <location>
        <begin position="233"/>
        <end position="255"/>
    </location>
</feature>
<dbReference type="Proteomes" id="UP000617734">
    <property type="component" value="Unassembled WGS sequence"/>
</dbReference>
<dbReference type="InterPro" id="IPR000412">
    <property type="entry name" value="ABC_2_transport"/>
</dbReference>
<evidence type="ECO:0000256" key="2">
    <source>
        <dbReference type="ARBA" id="ARBA00022692"/>
    </source>
</evidence>
<evidence type="ECO:0000256" key="1">
    <source>
        <dbReference type="ARBA" id="ARBA00004141"/>
    </source>
</evidence>
<dbReference type="PIRSF" id="PIRSF006648">
    <property type="entry name" value="DrrB"/>
    <property type="match status" value="1"/>
</dbReference>
<feature type="transmembrane region" description="Helical" evidence="6">
    <location>
        <begin position="21"/>
        <end position="43"/>
    </location>
</feature>
<dbReference type="InterPro" id="IPR051784">
    <property type="entry name" value="Nod_factor_ABC_transporter"/>
</dbReference>
<dbReference type="EMBL" id="BNBO01000001">
    <property type="protein sequence ID" value="GHH58738.1"/>
    <property type="molecule type" value="Genomic_DNA"/>
</dbReference>
<reference evidence="8" key="2">
    <citation type="submission" date="2020-09" db="EMBL/GenBank/DDBJ databases">
        <authorList>
            <person name="Sun Q."/>
            <person name="Ohkuma M."/>
        </authorList>
    </citation>
    <scope>NUCLEOTIDE SEQUENCE</scope>
    <source>
        <strain evidence="8">JCM 4646</strain>
    </source>
</reference>
<evidence type="ECO:0000256" key="3">
    <source>
        <dbReference type="ARBA" id="ARBA00022989"/>
    </source>
</evidence>
<evidence type="ECO:0000313" key="9">
    <source>
        <dbReference type="Proteomes" id="UP000617734"/>
    </source>
</evidence>
<proteinExistence type="predicted"/>
<comment type="caution">
    <text evidence="8">The sequence shown here is derived from an EMBL/GenBank/DDBJ whole genome shotgun (WGS) entry which is preliminary data.</text>
</comment>